<gene>
    <name evidence="2" type="ORF">METZ01_LOCUS463647</name>
</gene>
<keyword evidence="1" id="KW-0472">Membrane</keyword>
<keyword evidence="1" id="KW-0812">Transmembrane</keyword>
<feature type="transmembrane region" description="Helical" evidence="1">
    <location>
        <begin position="77"/>
        <end position="98"/>
    </location>
</feature>
<dbReference type="EMBL" id="UINC01194621">
    <property type="protein sequence ID" value="SVE10793.1"/>
    <property type="molecule type" value="Genomic_DNA"/>
</dbReference>
<accession>A0A383AT97</accession>
<feature type="non-terminal residue" evidence="2">
    <location>
        <position position="185"/>
    </location>
</feature>
<evidence type="ECO:0000256" key="1">
    <source>
        <dbReference type="SAM" id="Phobius"/>
    </source>
</evidence>
<dbReference type="AlphaFoldDB" id="A0A383AT97"/>
<keyword evidence="1" id="KW-1133">Transmembrane helix</keyword>
<name>A0A383AT97_9ZZZZ</name>
<feature type="transmembrane region" description="Helical" evidence="1">
    <location>
        <begin position="45"/>
        <end position="70"/>
    </location>
</feature>
<sequence length="185" mass="21128">MAWVIEINAALLGIAIAWLMGYQTYEIYTNEFGEFPLVRYFDLILAGLPFIMVAAVEILKIPLCFVVYINTGFRIRLIFSIVLVAITFITFETLATGFERQFHNISTNVEIPQDKLVALIKKIQFNKDQIKNKEIVSDESIKEEVEFRTGAAKESRDEAVNNMKEQINQYLDLGGGTLAEQKEHK</sequence>
<evidence type="ECO:0000313" key="2">
    <source>
        <dbReference type="EMBL" id="SVE10793.1"/>
    </source>
</evidence>
<reference evidence="2" key="1">
    <citation type="submission" date="2018-05" db="EMBL/GenBank/DDBJ databases">
        <authorList>
            <person name="Lanie J.A."/>
            <person name="Ng W.-L."/>
            <person name="Kazmierczak K.M."/>
            <person name="Andrzejewski T.M."/>
            <person name="Davidsen T.M."/>
            <person name="Wayne K.J."/>
            <person name="Tettelin H."/>
            <person name="Glass J.I."/>
            <person name="Rusch D."/>
            <person name="Podicherti R."/>
            <person name="Tsui H.-C.T."/>
            <person name="Winkler M.E."/>
        </authorList>
    </citation>
    <scope>NUCLEOTIDE SEQUENCE</scope>
</reference>
<proteinExistence type="predicted"/>
<protein>
    <submittedName>
        <fullName evidence="2">Uncharacterized protein</fullName>
    </submittedName>
</protein>
<feature type="transmembrane region" description="Helical" evidence="1">
    <location>
        <begin position="7"/>
        <end position="25"/>
    </location>
</feature>
<organism evidence="2">
    <name type="scientific">marine metagenome</name>
    <dbReference type="NCBI Taxonomy" id="408172"/>
    <lineage>
        <taxon>unclassified sequences</taxon>
        <taxon>metagenomes</taxon>
        <taxon>ecological metagenomes</taxon>
    </lineage>
</organism>